<dbReference type="Gene3D" id="3.40.50.1700">
    <property type="entry name" value="Glycoside hydrolase family 3 C-terminal domain"/>
    <property type="match status" value="1"/>
</dbReference>
<dbReference type="SUPFAM" id="SSF51445">
    <property type="entry name" value="(Trans)glycosidases"/>
    <property type="match status" value="1"/>
</dbReference>
<dbReference type="EC" id="3.2.1.21" evidence="3"/>
<reference evidence="8 9" key="1">
    <citation type="submission" date="2018-06" db="EMBL/GenBank/DDBJ databases">
        <title>Chryseolinea flavus sp. nov., a member of the phylum Bacteroidetes isolated from soil.</title>
        <authorList>
            <person name="Li Y."/>
            <person name="Wang J."/>
        </authorList>
    </citation>
    <scope>NUCLEOTIDE SEQUENCE [LARGE SCALE GENOMIC DNA]</scope>
    <source>
        <strain evidence="8 9">SDU1-6</strain>
    </source>
</reference>
<comment type="similarity">
    <text evidence="2">Belongs to the glycosyl hydrolase 3 family.</text>
</comment>
<dbReference type="SMART" id="SM01217">
    <property type="entry name" value="Fn3_like"/>
    <property type="match status" value="1"/>
</dbReference>
<gene>
    <name evidence="8" type="ORF">DQQ10_16830</name>
</gene>
<dbReference type="Pfam" id="PF00933">
    <property type="entry name" value="Glyco_hydro_3"/>
    <property type="match status" value="1"/>
</dbReference>
<keyword evidence="4" id="KW-0732">Signal</keyword>
<evidence type="ECO:0000256" key="5">
    <source>
        <dbReference type="ARBA" id="ARBA00022801"/>
    </source>
</evidence>
<comment type="catalytic activity">
    <reaction evidence="1">
        <text>Hydrolysis of terminal, non-reducing beta-D-glucosyl residues with release of beta-D-glucose.</text>
        <dbReference type="EC" id="3.2.1.21"/>
    </reaction>
</comment>
<evidence type="ECO:0000313" key="9">
    <source>
        <dbReference type="Proteomes" id="UP000251889"/>
    </source>
</evidence>
<accession>A0A364Y191</accession>
<evidence type="ECO:0000256" key="4">
    <source>
        <dbReference type="ARBA" id="ARBA00022729"/>
    </source>
</evidence>
<proteinExistence type="inferred from homology"/>
<protein>
    <recommendedName>
        <fullName evidence="3">beta-glucosidase</fullName>
        <ecNumber evidence="3">3.2.1.21</ecNumber>
    </recommendedName>
</protein>
<dbReference type="Pfam" id="PF01915">
    <property type="entry name" value="Glyco_hydro_3_C"/>
    <property type="match status" value="1"/>
</dbReference>
<dbReference type="SUPFAM" id="SSF52279">
    <property type="entry name" value="Beta-D-glucan exohydrolase, C-terminal domain"/>
    <property type="match status" value="1"/>
</dbReference>
<dbReference type="FunFam" id="3.20.20.300:FF:000007">
    <property type="entry name" value="Lysosomal beta glucosidase"/>
    <property type="match status" value="1"/>
</dbReference>
<organism evidence="8 9">
    <name type="scientific">Pseudochryseolinea flava</name>
    <dbReference type="NCBI Taxonomy" id="2059302"/>
    <lineage>
        <taxon>Bacteria</taxon>
        <taxon>Pseudomonadati</taxon>
        <taxon>Bacteroidota</taxon>
        <taxon>Cytophagia</taxon>
        <taxon>Cytophagales</taxon>
        <taxon>Fulvivirgaceae</taxon>
        <taxon>Pseudochryseolinea</taxon>
    </lineage>
</organism>
<dbReference type="InterPro" id="IPR013783">
    <property type="entry name" value="Ig-like_fold"/>
</dbReference>
<name>A0A364Y191_9BACT</name>
<dbReference type="InterPro" id="IPR026891">
    <property type="entry name" value="Fn3-like"/>
</dbReference>
<keyword evidence="6" id="KW-0326">Glycosidase</keyword>
<sequence>MKAPFHHFLFLSPKPKSQNPMRRLISGCIVSMVLIVIMTRCGQDQQTGTTKNGSSVADLLKIERSDNAAVEDKIDSLLSVMTLEEKIGQMTQINNSLIVTKANWGAGSDLSIETKVDTAKLGKMLRQYHIGSFLNGVAVSPEIWYQFYKDLQEYNLKTTRLKIPIIYGIDHMHGVNYVEGGTIFPHAINTAATYNNEFPEAMGNITAIESADLGHQWLFAPVLDLSRTPLWGRYYETLGESPYVAATMGTIFVKAVQENKEIAPYKIAATAKHFFAYSDPKYGWDRGPVDISEQALQEFHLPSFKAAINAGIKTVMINSGELNGIPVHSSYWVLTEVLRDQLKFKGVAVTDWEDIIRLHRNHHVAIDEKDATLKAIQAGVDMAMTPYTTDFCEHLKALVNEGKISMERIDLSVSRILRLKLEVGLFENPLPRNDRFNRVGAPEHRAKALEAARESIVLMKNENVLPLNPETTKNIVLTGPVADLKRPLAGGWTLRWMASEESIYPKDMLTVNTALQKEFPGKVSFAATSAELKAKASRADAIVVAVGEMPYAEGFGSILDISLPEDQVDLVKAAQATGKPVILLMISGRPRVITKIYPGCKAVIFAGLPGFEGAQAIAEIISGKVNPSAKMSFNYPIAVNRLVPHNHKVSEVILAHEIDNPIALVPFGTGLSYTTFEYSNLTLSDSVVSADGTINATVTVKNTGAREGKEAVLWFIHDEVASISRPIRDLKFYSKELIKPGESKTFTYTINVNDLAFPDKNGNAILEDGYFTLMTGNLKTRFKLQRTESK</sequence>
<evidence type="ECO:0000256" key="6">
    <source>
        <dbReference type="ARBA" id="ARBA00023295"/>
    </source>
</evidence>
<dbReference type="InterPro" id="IPR001764">
    <property type="entry name" value="Glyco_hydro_3_N"/>
</dbReference>
<comment type="caution">
    <text evidence="8">The sequence shown here is derived from an EMBL/GenBank/DDBJ whole genome shotgun (WGS) entry which is preliminary data.</text>
</comment>
<dbReference type="PANTHER" id="PTHR30620:SF16">
    <property type="entry name" value="LYSOSOMAL BETA GLUCOSIDASE"/>
    <property type="match status" value="1"/>
</dbReference>
<evidence type="ECO:0000256" key="1">
    <source>
        <dbReference type="ARBA" id="ARBA00000448"/>
    </source>
</evidence>
<keyword evidence="5" id="KW-0378">Hydrolase</keyword>
<dbReference type="InterPro" id="IPR036881">
    <property type="entry name" value="Glyco_hydro_3_C_sf"/>
</dbReference>
<dbReference type="Pfam" id="PF14310">
    <property type="entry name" value="Fn3-like"/>
    <property type="match status" value="1"/>
</dbReference>
<dbReference type="GO" id="GO:0008422">
    <property type="term" value="F:beta-glucosidase activity"/>
    <property type="evidence" value="ECO:0007669"/>
    <property type="project" value="UniProtKB-EC"/>
</dbReference>
<dbReference type="Proteomes" id="UP000251889">
    <property type="component" value="Unassembled WGS sequence"/>
</dbReference>
<dbReference type="EMBL" id="QMFY01000009">
    <property type="protein sequence ID" value="RAV99719.1"/>
    <property type="molecule type" value="Genomic_DNA"/>
</dbReference>
<dbReference type="Gene3D" id="3.20.20.300">
    <property type="entry name" value="Glycoside hydrolase, family 3, N-terminal domain"/>
    <property type="match status" value="1"/>
</dbReference>
<evidence type="ECO:0000256" key="3">
    <source>
        <dbReference type="ARBA" id="ARBA00012744"/>
    </source>
</evidence>
<keyword evidence="9" id="KW-1185">Reference proteome</keyword>
<dbReference type="AlphaFoldDB" id="A0A364Y191"/>
<dbReference type="OrthoDB" id="9805821at2"/>
<dbReference type="InterPro" id="IPR036962">
    <property type="entry name" value="Glyco_hydro_3_N_sf"/>
</dbReference>
<evidence type="ECO:0000313" key="8">
    <source>
        <dbReference type="EMBL" id="RAV99719.1"/>
    </source>
</evidence>
<dbReference type="InterPro" id="IPR017853">
    <property type="entry name" value="GH"/>
</dbReference>
<dbReference type="InterPro" id="IPR002772">
    <property type="entry name" value="Glyco_hydro_3_C"/>
</dbReference>
<dbReference type="PRINTS" id="PR00133">
    <property type="entry name" value="GLHYDRLASE3"/>
</dbReference>
<feature type="domain" description="Fibronectin type III-like" evidence="7">
    <location>
        <begin position="710"/>
        <end position="779"/>
    </location>
</feature>
<dbReference type="InterPro" id="IPR051915">
    <property type="entry name" value="Cellulose_Degrad_GH3"/>
</dbReference>
<evidence type="ECO:0000256" key="2">
    <source>
        <dbReference type="ARBA" id="ARBA00005336"/>
    </source>
</evidence>
<dbReference type="Gene3D" id="2.60.40.10">
    <property type="entry name" value="Immunoglobulins"/>
    <property type="match status" value="1"/>
</dbReference>
<evidence type="ECO:0000259" key="7">
    <source>
        <dbReference type="SMART" id="SM01217"/>
    </source>
</evidence>
<dbReference type="GO" id="GO:0009251">
    <property type="term" value="P:glucan catabolic process"/>
    <property type="evidence" value="ECO:0007669"/>
    <property type="project" value="TreeGrafter"/>
</dbReference>
<dbReference type="PANTHER" id="PTHR30620">
    <property type="entry name" value="PERIPLASMIC BETA-GLUCOSIDASE-RELATED"/>
    <property type="match status" value="1"/>
</dbReference>